<dbReference type="KEGG" id="aser:Asera_37670"/>
<organism evidence="1 2">
    <name type="scientific">Actinocatenispora sera</name>
    <dbReference type="NCBI Taxonomy" id="390989"/>
    <lineage>
        <taxon>Bacteria</taxon>
        <taxon>Bacillati</taxon>
        <taxon>Actinomycetota</taxon>
        <taxon>Actinomycetes</taxon>
        <taxon>Micromonosporales</taxon>
        <taxon>Micromonosporaceae</taxon>
        <taxon>Actinocatenispora</taxon>
    </lineage>
</organism>
<dbReference type="AlphaFoldDB" id="A0A810L3V8"/>
<dbReference type="RefSeq" id="WP_212804671.1">
    <property type="nucleotide sequence ID" value="NZ_AP023354.1"/>
</dbReference>
<keyword evidence="2" id="KW-1185">Reference proteome</keyword>
<name>A0A810L3V8_9ACTN</name>
<proteinExistence type="predicted"/>
<sequence>MQLSRPLRQAVAASQRARWQVRETVMASVPVRAWMRATYRTGKTVASMRYGCRSGAWWRYGGRVAGRGSLVVRRAARG</sequence>
<accession>A0A810L3V8</accession>
<evidence type="ECO:0000313" key="2">
    <source>
        <dbReference type="Proteomes" id="UP000680750"/>
    </source>
</evidence>
<gene>
    <name evidence="1" type="ORF">Asera_37670</name>
</gene>
<dbReference type="EMBL" id="AP023354">
    <property type="protein sequence ID" value="BCJ29659.1"/>
    <property type="molecule type" value="Genomic_DNA"/>
</dbReference>
<dbReference type="Proteomes" id="UP000680750">
    <property type="component" value="Chromosome"/>
</dbReference>
<evidence type="ECO:0000313" key="1">
    <source>
        <dbReference type="EMBL" id="BCJ29659.1"/>
    </source>
</evidence>
<reference evidence="1" key="1">
    <citation type="submission" date="2020-08" db="EMBL/GenBank/DDBJ databases">
        <title>Whole genome shotgun sequence of Actinocatenispora sera NBRC 101916.</title>
        <authorList>
            <person name="Komaki H."/>
            <person name="Tamura T."/>
        </authorList>
    </citation>
    <scope>NUCLEOTIDE SEQUENCE</scope>
    <source>
        <strain evidence="1">NBRC 101916</strain>
    </source>
</reference>
<protein>
    <submittedName>
        <fullName evidence="1">Uncharacterized protein</fullName>
    </submittedName>
</protein>